<dbReference type="ExpressionAtlas" id="H2KYT2">
    <property type="expression patterns" value="baseline"/>
</dbReference>
<sequence length="50" mass="5186">MGPIQIESTDSGFPPGVAAEVQLQVPATTTVVKEGTRGLFDGIMNSFFGS</sequence>
<accession>H2KYT2</accession>
<proteinExistence type="predicted"/>
<dbReference type="Bgee" id="WBGene00044359">
    <property type="expression patterns" value="Expressed in embryo and 2 other cell types or tissues"/>
</dbReference>
<evidence type="ECO:0000313" key="2">
    <source>
        <dbReference type="Proteomes" id="UP000001940"/>
    </source>
</evidence>
<name>H2KYT2_CAEEL</name>
<evidence type="ECO:0000313" key="1">
    <source>
        <dbReference type="EMBL" id="CCD64664.1"/>
    </source>
</evidence>
<dbReference type="AlphaFoldDB" id="H2KYT2"/>
<dbReference type="WormBase" id="C16C4.17a">
    <property type="protein sequence ID" value="CE38683"/>
    <property type="gene ID" value="WBGene00044359"/>
</dbReference>
<dbReference type="HOGENOM" id="CLU_2591944_0_0_1"/>
<organism evidence="1 2">
    <name type="scientific">Caenorhabditis elegans</name>
    <dbReference type="NCBI Taxonomy" id="6239"/>
    <lineage>
        <taxon>Eukaryota</taxon>
        <taxon>Metazoa</taxon>
        <taxon>Ecdysozoa</taxon>
        <taxon>Nematoda</taxon>
        <taxon>Chromadorea</taxon>
        <taxon>Rhabditida</taxon>
        <taxon>Rhabditina</taxon>
        <taxon>Rhabditomorpha</taxon>
        <taxon>Rhabditoidea</taxon>
        <taxon>Rhabditidae</taxon>
        <taxon>Peloderinae</taxon>
        <taxon>Caenorhabditis</taxon>
    </lineage>
</organism>
<gene>
    <name evidence="1 3" type="ORF">C16C4.17</name>
    <name evidence="1" type="ORF">CELE_C16C4.17</name>
</gene>
<dbReference type="AGR" id="WB:WBGene00044359"/>
<dbReference type="EMBL" id="BX284602">
    <property type="protein sequence ID" value="CCD64664.1"/>
    <property type="molecule type" value="Genomic_DNA"/>
</dbReference>
<dbReference type="RefSeq" id="NP_001254042.1">
    <property type="nucleotide sequence ID" value="NM_001267113.3"/>
</dbReference>
<keyword evidence="2" id="KW-1185">Reference proteome</keyword>
<protein>
    <submittedName>
        <fullName evidence="1">Conserved domain protein</fullName>
    </submittedName>
</protein>
<reference evidence="1 2" key="1">
    <citation type="journal article" date="1998" name="Science">
        <title>Genome sequence of the nematode C. elegans: a platform for investigating biology.</title>
        <authorList>
            <consortium name="The C. elegans sequencing consortium"/>
            <person name="Sulson J.E."/>
            <person name="Waterston R."/>
        </authorList>
    </citation>
    <scope>NUCLEOTIDE SEQUENCE [LARGE SCALE GENOMIC DNA]</scope>
    <source>
        <strain evidence="1 2">Bristol N2</strain>
    </source>
</reference>
<dbReference type="Proteomes" id="UP000001940">
    <property type="component" value="Chromosome II"/>
</dbReference>
<dbReference type="CTD" id="3565080"/>
<evidence type="ECO:0000313" key="3">
    <source>
        <dbReference type="WormBase" id="C16C4.17a"/>
    </source>
</evidence>
<dbReference type="GeneID" id="3565080"/>